<dbReference type="Pfam" id="PF08530">
    <property type="entry name" value="PepX_C"/>
    <property type="match status" value="1"/>
</dbReference>
<evidence type="ECO:0000313" key="4">
    <source>
        <dbReference type="Proteomes" id="UP000654604"/>
    </source>
</evidence>
<dbReference type="InterPro" id="IPR005674">
    <property type="entry name" value="CocE/Ser_esterase"/>
</dbReference>
<dbReference type="Gene3D" id="1.10.3020.10">
    <property type="entry name" value="alpha-amino acid ester hydrolase ( Helical cap domain)"/>
    <property type="match status" value="1"/>
</dbReference>
<dbReference type="InterPro" id="IPR013736">
    <property type="entry name" value="Xaa-Pro_dipept_C"/>
</dbReference>
<dbReference type="Pfam" id="PF02129">
    <property type="entry name" value="Peptidase_S15"/>
    <property type="match status" value="1"/>
</dbReference>
<evidence type="ECO:0000259" key="2">
    <source>
        <dbReference type="SMART" id="SM00939"/>
    </source>
</evidence>
<dbReference type="Proteomes" id="UP000654604">
    <property type="component" value="Unassembled WGS sequence"/>
</dbReference>
<accession>A0ABR9V5I1</accession>
<dbReference type="InterPro" id="IPR008979">
    <property type="entry name" value="Galactose-bd-like_sf"/>
</dbReference>
<dbReference type="Gene3D" id="3.40.50.1820">
    <property type="entry name" value="alpha/beta hydrolase"/>
    <property type="match status" value="1"/>
</dbReference>
<dbReference type="EMBL" id="JADEWC010000024">
    <property type="protein sequence ID" value="MBE9223154.1"/>
    <property type="molecule type" value="Genomic_DNA"/>
</dbReference>
<dbReference type="RefSeq" id="WP_193801296.1">
    <property type="nucleotide sequence ID" value="NZ_JADEWC010000024.1"/>
</dbReference>
<dbReference type="SUPFAM" id="SSF53474">
    <property type="entry name" value="alpha/beta-Hydrolases"/>
    <property type="match status" value="1"/>
</dbReference>
<dbReference type="Gene3D" id="2.60.120.260">
    <property type="entry name" value="Galactose-binding domain-like"/>
    <property type="match status" value="1"/>
</dbReference>
<name>A0ABR9V5I1_9CHRO</name>
<gene>
    <name evidence="3" type="ORF">IQ215_10650</name>
</gene>
<sequence length="527" mass="60173">MYQVSKEVATMKTRDGITLVADVYRPKTEEKLPILLMRQPYGREIASTVVYAHPRWYASQGYMVVIQDVRGCGDSGGEFHLFESEIDDGEDTLNWVTTLEGNTGAVGMYGFSYQGMTQIYGAISQHQALKTICPAMIASDLYAHWAYENGAFCYELNLAWAIQLGALRARLKEDFSAYKLLYLASRHLPVWDIPVSVEKALRKYAPFYYIWLNTPSKDDYWRRLSPQSYLDRIDLPMLHIGGWFDGYLRGSWNFYEQMRAKSAFQQSLIVGPWCHIPWGNSKGNLSYSQKANNNINEAQINWFNHYLKGINQDKKHSKNIKLFLMGDNKYINRKTLKKKKYTKFYLNSTGLANIRDDDGKLLSKNKNNSEDIIVTDFWRPTPSLGGHNSINAGSFERGELDQRTDILTYTSDYLTEKLTLIGDISLQLKVACNYSSFDISAVLSQVYPDGRVYNFSQGYIRVKEHQENIPIIFNLQPSAIALKKNTALRLSISGSAFPAYDLNKGDSKDAQTITLSIFCTEESFLKI</sequence>
<feature type="domain" description="Xaa-Pro dipeptidyl-peptidase C-terminal" evidence="2">
    <location>
        <begin position="300"/>
        <end position="520"/>
    </location>
</feature>
<keyword evidence="4" id="KW-1185">Reference proteome</keyword>
<keyword evidence="1 3" id="KW-0378">Hydrolase</keyword>
<evidence type="ECO:0000256" key="1">
    <source>
        <dbReference type="ARBA" id="ARBA00022801"/>
    </source>
</evidence>
<dbReference type="SUPFAM" id="SSF49785">
    <property type="entry name" value="Galactose-binding domain-like"/>
    <property type="match status" value="1"/>
</dbReference>
<comment type="caution">
    <text evidence="3">The sequence shown here is derived from an EMBL/GenBank/DDBJ whole genome shotgun (WGS) entry which is preliminary data.</text>
</comment>
<dbReference type="InterPro" id="IPR050585">
    <property type="entry name" value="Xaa-Pro_dipeptidyl-ppase/CocE"/>
</dbReference>
<reference evidence="3 4" key="1">
    <citation type="submission" date="2020-10" db="EMBL/GenBank/DDBJ databases">
        <authorList>
            <person name="Castelo-Branco R."/>
            <person name="Eusebio N."/>
            <person name="Adriana R."/>
            <person name="Vieira A."/>
            <person name="Brugerolle De Fraissinette N."/>
            <person name="Rezende De Castro R."/>
            <person name="Schneider M.P."/>
            <person name="Vasconcelos V."/>
            <person name="Leao P.N."/>
        </authorList>
    </citation>
    <scope>NUCLEOTIDE SEQUENCE [LARGE SCALE GENOMIC DNA]</scope>
    <source>
        <strain evidence="3 4">LEGE 03274</strain>
    </source>
</reference>
<proteinExistence type="predicted"/>
<dbReference type="InterPro" id="IPR029058">
    <property type="entry name" value="AB_hydrolase_fold"/>
</dbReference>
<dbReference type="PANTHER" id="PTHR43056">
    <property type="entry name" value="PEPTIDASE S9 PROLYL OLIGOPEPTIDASE"/>
    <property type="match status" value="1"/>
</dbReference>
<dbReference type="SMART" id="SM00939">
    <property type="entry name" value="PepX_C"/>
    <property type="match status" value="1"/>
</dbReference>
<protein>
    <submittedName>
        <fullName evidence="3">CocE/NonD family hydrolase</fullName>
    </submittedName>
</protein>
<dbReference type="InterPro" id="IPR000383">
    <property type="entry name" value="Xaa-Pro-like_dom"/>
</dbReference>
<dbReference type="NCBIfam" id="TIGR00976">
    <property type="entry name" value="CocE_NonD"/>
    <property type="match status" value="1"/>
</dbReference>
<organism evidence="3 4">
    <name type="scientific">Cyanobacterium stanieri LEGE 03274</name>
    <dbReference type="NCBI Taxonomy" id="1828756"/>
    <lineage>
        <taxon>Bacteria</taxon>
        <taxon>Bacillati</taxon>
        <taxon>Cyanobacteriota</taxon>
        <taxon>Cyanophyceae</taxon>
        <taxon>Oscillatoriophycideae</taxon>
        <taxon>Chroococcales</taxon>
        <taxon>Geminocystaceae</taxon>
        <taxon>Cyanobacterium</taxon>
    </lineage>
</organism>
<evidence type="ECO:0000313" key="3">
    <source>
        <dbReference type="EMBL" id="MBE9223154.1"/>
    </source>
</evidence>
<dbReference type="PANTHER" id="PTHR43056:SF10">
    <property type="entry name" value="COCE_NOND FAMILY, PUTATIVE (AFU_ORTHOLOGUE AFUA_7G00600)-RELATED"/>
    <property type="match status" value="1"/>
</dbReference>
<dbReference type="GO" id="GO:0016787">
    <property type="term" value="F:hydrolase activity"/>
    <property type="evidence" value="ECO:0007669"/>
    <property type="project" value="UniProtKB-KW"/>
</dbReference>